<evidence type="ECO:0000256" key="1">
    <source>
        <dbReference type="ARBA" id="ARBA00004370"/>
    </source>
</evidence>
<dbReference type="InterPro" id="IPR051014">
    <property type="entry name" value="Cation_Transport_ATPase_IB"/>
</dbReference>
<dbReference type="InterPro" id="IPR023299">
    <property type="entry name" value="ATPase_P-typ_cyto_dom_N"/>
</dbReference>
<dbReference type="SFLD" id="SFLDS00003">
    <property type="entry name" value="Haloacid_Dehalogenase"/>
    <property type="match status" value="1"/>
</dbReference>
<organism evidence="10 11">
    <name type="scientific">Methanocorpusculum petauri</name>
    <dbReference type="NCBI Taxonomy" id="3002863"/>
    <lineage>
        <taxon>Archaea</taxon>
        <taxon>Methanobacteriati</taxon>
        <taxon>Methanobacteriota</taxon>
        <taxon>Stenosarchaea group</taxon>
        <taxon>Methanomicrobia</taxon>
        <taxon>Methanomicrobiales</taxon>
        <taxon>Methanocorpusculaceae</taxon>
        <taxon>Methanocorpusculum</taxon>
    </lineage>
</organism>
<feature type="domain" description="P-type ATPase A" evidence="9">
    <location>
        <begin position="120"/>
        <end position="220"/>
    </location>
</feature>
<proteinExistence type="inferred from homology"/>
<keyword evidence="4" id="KW-0479">Metal-binding</keyword>
<feature type="transmembrane region" description="Helical" evidence="8">
    <location>
        <begin position="574"/>
        <end position="594"/>
    </location>
</feature>
<evidence type="ECO:0000256" key="7">
    <source>
        <dbReference type="ARBA" id="ARBA00023136"/>
    </source>
</evidence>
<dbReference type="InterPro" id="IPR023214">
    <property type="entry name" value="HAD_sf"/>
</dbReference>
<evidence type="ECO:0000256" key="8">
    <source>
        <dbReference type="SAM" id="Phobius"/>
    </source>
</evidence>
<keyword evidence="7 8" id="KW-0472">Membrane</keyword>
<dbReference type="InterPro" id="IPR008250">
    <property type="entry name" value="ATPase_P-typ_transduc_dom_A_sf"/>
</dbReference>
<dbReference type="SUPFAM" id="SSF56784">
    <property type="entry name" value="HAD-like"/>
    <property type="match status" value="1"/>
</dbReference>
<evidence type="ECO:0000259" key="9">
    <source>
        <dbReference type="Pfam" id="PF00122"/>
    </source>
</evidence>
<dbReference type="InterPro" id="IPR027256">
    <property type="entry name" value="P-typ_ATPase_IB"/>
</dbReference>
<dbReference type="SUPFAM" id="SSF81653">
    <property type="entry name" value="Calcium ATPase, transduction domain A"/>
    <property type="match status" value="1"/>
</dbReference>
<evidence type="ECO:0000256" key="3">
    <source>
        <dbReference type="ARBA" id="ARBA00022692"/>
    </source>
</evidence>
<evidence type="ECO:0000313" key="10">
    <source>
        <dbReference type="EMBL" id="MCZ0860293.1"/>
    </source>
</evidence>
<keyword evidence="5" id="KW-1278">Translocase</keyword>
<dbReference type="InterPro" id="IPR023298">
    <property type="entry name" value="ATPase_P-typ_TM_dom_sf"/>
</dbReference>
<keyword evidence="6 8" id="KW-1133">Transmembrane helix</keyword>
<feature type="transmembrane region" description="Helical" evidence="8">
    <location>
        <begin position="236"/>
        <end position="255"/>
    </location>
</feature>
<dbReference type="InterPro" id="IPR018303">
    <property type="entry name" value="ATPase_P-typ_P_site"/>
</dbReference>
<dbReference type="Gene3D" id="3.40.50.1000">
    <property type="entry name" value="HAD superfamily/HAD-like"/>
    <property type="match status" value="1"/>
</dbReference>
<evidence type="ECO:0000313" key="11">
    <source>
        <dbReference type="Proteomes" id="UP001141422"/>
    </source>
</evidence>
<gene>
    <name evidence="10" type="ORF">O0S10_03475</name>
</gene>
<dbReference type="Proteomes" id="UP001141422">
    <property type="component" value="Unassembled WGS sequence"/>
</dbReference>
<dbReference type="SUPFAM" id="SSF81665">
    <property type="entry name" value="Calcium ATPase, transmembrane domain M"/>
    <property type="match status" value="1"/>
</dbReference>
<evidence type="ECO:0000256" key="6">
    <source>
        <dbReference type="ARBA" id="ARBA00022989"/>
    </source>
</evidence>
<reference evidence="10" key="1">
    <citation type="submission" date="2022-12" db="EMBL/GenBank/DDBJ databases">
        <title>Isolation and characterisation of novel Methanocorpusculum spp. from native Australian herbivores indicates the genus is ancestrally host-associated.</title>
        <authorList>
            <person name="Volmer J.G."/>
            <person name="Soo R.M."/>
            <person name="Evans P.N."/>
            <person name="Hoedt E.C."/>
            <person name="Astorga Alsina A.L."/>
            <person name="Woodcroft B.J."/>
            <person name="Tyson G.W."/>
            <person name="Hugenholtz P."/>
            <person name="Morrison M."/>
        </authorList>
    </citation>
    <scope>NUCLEOTIDE SEQUENCE</scope>
    <source>
        <strain evidence="10">MG</strain>
    </source>
</reference>
<dbReference type="SFLD" id="SFLDG00002">
    <property type="entry name" value="C1.7:_P-type_atpase_like"/>
    <property type="match status" value="1"/>
</dbReference>
<dbReference type="SFLD" id="SFLDF00027">
    <property type="entry name" value="p-type_atpase"/>
    <property type="match status" value="1"/>
</dbReference>
<comment type="caution">
    <text evidence="10">The sequence shown here is derived from an EMBL/GenBank/DDBJ whole genome shotgun (WGS) entry which is preliminary data.</text>
</comment>
<dbReference type="RefSeq" id="WP_268924514.1">
    <property type="nucleotide sequence ID" value="NZ_JAPTGB010000005.1"/>
</dbReference>
<protein>
    <submittedName>
        <fullName evidence="10">Cation-translocating P-type ATPase</fullName>
    </submittedName>
</protein>
<dbReference type="Pfam" id="PF00122">
    <property type="entry name" value="E1-E2_ATPase"/>
    <property type="match status" value="1"/>
</dbReference>
<comment type="subcellular location">
    <subcellularLocation>
        <location evidence="1">Membrane</location>
    </subcellularLocation>
</comment>
<feature type="transmembrane region" description="Helical" evidence="8">
    <location>
        <begin position="42"/>
        <end position="65"/>
    </location>
</feature>
<feature type="transmembrane region" description="Helical" evidence="8">
    <location>
        <begin position="71"/>
        <end position="95"/>
    </location>
</feature>
<dbReference type="NCBIfam" id="TIGR01494">
    <property type="entry name" value="ATPase_P-type"/>
    <property type="match status" value="1"/>
</dbReference>
<evidence type="ECO:0000256" key="5">
    <source>
        <dbReference type="ARBA" id="ARBA00022967"/>
    </source>
</evidence>
<dbReference type="NCBIfam" id="TIGR01525">
    <property type="entry name" value="ATPase-IB_hvy"/>
    <property type="match status" value="1"/>
</dbReference>
<dbReference type="NCBIfam" id="TIGR01511">
    <property type="entry name" value="ATPase-IB1_Cu"/>
    <property type="match status" value="1"/>
</dbReference>
<dbReference type="InterPro" id="IPR036412">
    <property type="entry name" value="HAD-like_sf"/>
</dbReference>
<dbReference type="Gene3D" id="3.40.1110.10">
    <property type="entry name" value="Calcium-transporting ATPase, cytoplasmic domain N"/>
    <property type="match status" value="1"/>
</dbReference>
<name>A0ABT4IEX7_9EURY</name>
<dbReference type="Gene3D" id="2.70.150.10">
    <property type="entry name" value="Calcium-transporting ATPase, cytoplasmic transduction domain A"/>
    <property type="match status" value="1"/>
</dbReference>
<accession>A0ABT4IEX7</accession>
<dbReference type="PANTHER" id="PTHR48085:SF5">
    <property type="entry name" value="CADMIUM_ZINC-TRANSPORTING ATPASE HMA4-RELATED"/>
    <property type="match status" value="1"/>
</dbReference>
<dbReference type="PROSITE" id="PS00154">
    <property type="entry name" value="ATPASE_E1_E2"/>
    <property type="match status" value="1"/>
</dbReference>
<dbReference type="PRINTS" id="PR00119">
    <property type="entry name" value="CATATPASE"/>
</dbReference>
<sequence>MFESVLLKLRDEEIRTVLFILISGTAVLISFLWGKDLPADPAWIAIILCGVPIIIEAVIGLVTRFDIRADVLVSIALVASVLIGETFAAAEIAVIMQIGSYLEERTVAKARAGIEKLINLTPPVARIVQNGEEKIISADTVQVGDVLRVLPGETIVSDGVILSGCTSIDQSVMTGESLPVDKQPDDEVFSGTVNQFGSFDMRATKVGKDSSLARMIRLIESADAGKAQIVRTADRWATWIVAAALTVAVLTYLVTGDILRSVTVLVVFCPCAMVLATPTAIMAGIGNATKFGILIREGDALERLSMVQYMVFDKTGTLTYGKPEVTKVHSISPDISGDELLSLAASAEIRSEHPLGKSIVRRYTEQHGTAPPQPGTFVMLPGRGVAAECGAVMVLVGNPELFAEHDVFLPPELVSAAEACVRNGSTIMYVAANSRPAGFIALADQMREDAPSVVNAVRAMGVCPVLLTGDNQAAAARIAAAAGISDVHAECLPSGKLEMIDRYQEDGIRAAMIGDGVNDAPALKRAFAGVAMGGIGSDIAVDAADVVLVRDDLRYIPHLFDLAKKVMQTIRINLALALLLNFAAIVLAVTGIIGPILGALIHNVGSVLVIINSALLLGWERTER</sequence>
<keyword evidence="11" id="KW-1185">Reference proteome</keyword>
<dbReference type="Pfam" id="PF00702">
    <property type="entry name" value="Hydrolase"/>
    <property type="match status" value="1"/>
</dbReference>
<feature type="transmembrane region" description="Helical" evidence="8">
    <location>
        <begin position="261"/>
        <end position="286"/>
    </location>
</feature>
<evidence type="ECO:0000256" key="2">
    <source>
        <dbReference type="ARBA" id="ARBA00006024"/>
    </source>
</evidence>
<keyword evidence="3 8" id="KW-0812">Transmembrane</keyword>
<dbReference type="InterPro" id="IPR044492">
    <property type="entry name" value="P_typ_ATPase_HD_dom"/>
</dbReference>
<feature type="transmembrane region" description="Helical" evidence="8">
    <location>
        <begin position="600"/>
        <end position="619"/>
    </location>
</feature>
<dbReference type="InterPro" id="IPR059000">
    <property type="entry name" value="ATPase_P-type_domA"/>
</dbReference>
<evidence type="ECO:0000256" key="4">
    <source>
        <dbReference type="ARBA" id="ARBA00022723"/>
    </source>
</evidence>
<dbReference type="EMBL" id="JAPTGB010000005">
    <property type="protein sequence ID" value="MCZ0860293.1"/>
    <property type="molecule type" value="Genomic_DNA"/>
</dbReference>
<dbReference type="InterPro" id="IPR001757">
    <property type="entry name" value="P_typ_ATPase"/>
</dbReference>
<feature type="transmembrane region" description="Helical" evidence="8">
    <location>
        <begin position="14"/>
        <end position="33"/>
    </location>
</feature>
<comment type="similarity">
    <text evidence="2">Belongs to the cation transport ATPase (P-type) (TC 3.A.3) family. Type IB subfamily.</text>
</comment>
<dbReference type="PANTHER" id="PTHR48085">
    <property type="entry name" value="CADMIUM/ZINC-TRANSPORTING ATPASE HMA2-RELATED"/>
    <property type="match status" value="1"/>
</dbReference>